<dbReference type="RefSeq" id="WP_055465718.1">
    <property type="nucleotide sequence ID" value="NZ_LKHS01000005.1"/>
</dbReference>
<comment type="caution">
    <text evidence="2">The sequence shown here is derived from an EMBL/GenBank/DDBJ whole genome shotgun (WGS) entry which is preliminary data.</text>
</comment>
<name>A0A0Q2R3R1_VIBFU</name>
<keyword evidence="3" id="KW-1185">Reference proteome</keyword>
<organism evidence="2 3">
    <name type="scientific">Vibrio furnissii</name>
    <dbReference type="NCBI Taxonomy" id="29494"/>
    <lineage>
        <taxon>Bacteria</taxon>
        <taxon>Pseudomonadati</taxon>
        <taxon>Pseudomonadota</taxon>
        <taxon>Gammaproteobacteria</taxon>
        <taxon>Vibrionales</taxon>
        <taxon>Vibrionaceae</taxon>
        <taxon>Vibrio</taxon>
    </lineage>
</organism>
<reference evidence="2 3" key="1">
    <citation type="submission" date="2015-08" db="EMBL/GenBank/DDBJ databases">
        <title>Antibacterial properties of a collection of Vibrionaceae strains.</title>
        <authorList>
            <person name="Giubergia S."/>
        </authorList>
    </citation>
    <scope>NUCLEOTIDE SEQUENCE [LARGE SCALE GENOMIC DNA]</scope>
    <source>
        <strain evidence="2 3">S0821</strain>
    </source>
</reference>
<dbReference type="AlphaFoldDB" id="A0A0Q2R3R1"/>
<keyword evidence="1" id="KW-0732">Signal</keyword>
<dbReference type="InParanoid" id="A0A0Q2R3R1"/>
<evidence type="ECO:0000313" key="2">
    <source>
        <dbReference type="EMBL" id="KQH86813.1"/>
    </source>
</evidence>
<feature type="signal peptide" evidence="1">
    <location>
        <begin position="1"/>
        <end position="21"/>
    </location>
</feature>
<protein>
    <submittedName>
        <fullName evidence="2">Uncharacterized protein</fullName>
    </submittedName>
</protein>
<proteinExistence type="predicted"/>
<dbReference type="Proteomes" id="UP000051221">
    <property type="component" value="Unassembled WGS sequence"/>
</dbReference>
<dbReference type="EMBL" id="LKHS01000005">
    <property type="protein sequence ID" value="KQH86813.1"/>
    <property type="molecule type" value="Genomic_DNA"/>
</dbReference>
<sequence>MNKWHWMSVVVMGCWSLTSVAAHPDFLQPYLTGQAVTEVAFSERSEWMECSAMPSVNAWCSEPFAYYATLVWAEVTFHPDHRSEMVLHADYSQHHWSQLQLGLRKDGFQLQDAQLAQARFDVAQQRQTQSWEDTDKALVLFLNQQARVFPKTLTWQHQDAQATLFTDGVAMSLTLTQTAFAP</sequence>
<accession>A0A0Q2R3R1</accession>
<gene>
    <name evidence="2" type="ORF">AMR76_06955</name>
</gene>
<evidence type="ECO:0000313" key="3">
    <source>
        <dbReference type="Proteomes" id="UP000051221"/>
    </source>
</evidence>
<feature type="chain" id="PRO_5006196037" evidence="1">
    <location>
        <begin position="22"/>
        <end position="182"/>
    </location>
</feature>
<evidence type="ECO:0000256" key="1">
    <source>
        <dbReference type="SAM" id="SignalP"/>
    </source>
</evidence>